<dbReference type="AlphaFoldDB" id="A0AAV6YTY6"/>
<protein>
    <submittedName>
        <fullName evidence="1">Uncharacterized protein</fullName>
    </submittedName>
</protein>
<reference evidence="1" key="1">
    <citation type="thesis" date="2020" institute="ProQuest LLC" country="789 East Eisenhower Parkway, Ann Arbor, MI, USA">
        <title>Comparative Genomics and Chromosome Evolution.</title>
        <authorList>
            <person name="Mudd A.B."/>
        </authorList>
    </citation>
    <scope>NUCLEOTIDE SEQUENCE</scope>
    <source>
        <strain evidence="1">237g6f4</strain>
        <tissue evidence="1">Blood</tissue>
    </source>
</reference>
<comment type="caution">
    <text evidence="1">The sequence shown here is derived from an EMBL/GenBank/DDBJ whole genome shotgun (WGS) entry which is preliminary data.</text>
</comment>
<keyword evidence="2" id="KW-1185">Reference proteome</keyword>
<organism evidence="1 2">
    <name type="scientific">Engystomops pustulosus</name>
    <name type="common">Tungara frog</name>
    <name type="synonym">Physalaemus pustulosus</name>
    <dbReference type="NCBI Taxonomy" id="76066"/>
    <lineage>
        <taxon>Eukaryota</taxon>
        <taxon>Metazoa</taxon>
        <taxon>Chordata</taxon>
        <taxon>Craniata</taxon>
        <taxon>Vertebrata</taxon>
        <taxon>Euteleostomi</taxon>
        <taxon>Amphibia</taxon>
        <taxon>Batrachia</taxon>
        <taxon>Anura</taxon>
        <taxon>Neobatrachia</taxon>
        <taxon>Hyloidea</taxon>
        <taxon>Leptodactylidae</taxon>
        <taxon>Leiuperinae</taxon>
        <taxon>Engystomops</taxon>
    </lineage>
</organism>
<dbReference type="EMBL" id="WNYA01021767">
    <property type="protein sequence ID" value="KAG8538365.1"/>
    <property type="molecule type" value="Genomic_DNA"/>
</dbReference>
<accession>A0AAV6YTY6</accession>
<name>A0AAV6YTY6_ENGPU</name>
<evidence type="ECO:0000313" key="2">
    <source>
        <dbReference type="Proteomes" id="UP000824782"/>
    </source>
</evidence>
<dbReference type="Proteomes" id="UP000824782">
    <property type="component" value="Unassembled WGS sequence"/>
</dbReference>
<gene>
    <name evidence="1" type="ORF">GDO81_022768</name>
</gene>
<proteinExistence type="predicted"/>
<sequence>MDSLQGLMVWNITIEYTSNYLYFHERGWPIIYISCPCAFTALILSPEYSSSDTAVLLFTLVLSPNST</sequence>
<evidence type="ECO:0000313" key="1">
    <source>
        <dbReference type="EMBL" id="KAG8538365.1"/>
    </source>
</evidence>